<dbReference type="GO" id="GO:0019752">
    <property type="term" value="P:carboxylic acid metabolic process"/>
    <property type="evidence" value="ECO:0007669"/>
    <property type="project" value="InterPro"/>
</dbReference>
<feature type="compositionally biased region" description="Basic and acidic residues" evidence="9">
    <location>
        <begin position="476"/>
        <end position="486"/>
    </location>
</feature>
<dbReference type="EMBL" id="MUNK01000001">
    <property type="protein sequence ID" value="OTA40038.1"/>
    <property type="molecule type" value="Genomic_DNA"/>
</dbReference>
<dbReference type="Gene3D" id="3.90.1150.170">
    <property type="match status" value="1"/>
</dbReference>
<comment type="function">
    <text evidence="7">RNA-binding nucleolar protein required for pre-rRNA processing. Involved in production of 18S rRNA and assembly of small ribosomal subunit.</text>
</comment>
<dbReference type="GO" id="GO:0016831">
    <property type="term" value="F:carboxy-lyase activity"/>
    <property type="evidence" value="ECO:0007669"/>
    <property type="project" value="UniProtKB-KW"/>
</dbReference>
<evidence type="ECO:0000256" key="5">
    <source>
        <dbReference type="ARBA" id="ARBA00022898"/>
    </source>
</evidence>
<keyword evidence="6" id="KW-0456">Lyase</keyword>
<evidence type="ECO:0000256" key="2">
    <source>
        <dbReference type="ARBA" id="ARBA00009533"/>
    </source>
</evidence>
<feature type="region of interest" description="Disordered" evidence="9">
    <location>
        <begin position="1"/>
        <end position="45"/>
    </location>
</feature>
<dbReference type="InterPro" id="IPR011989">
    <property type="entry name" value="ARM-like"/>
</dbReference>
<evidence type="ECO:0000256" key="9">
    <source>
        <dbReference type="SAM" id="MobiDB-lite"/>
    </source>
</evidence>
<dbReference type="VEuPathDB" id="FungiDB:BTJ68_00165"/>
<evidence type="ECO:0000256" key="7">
    <source>
        <dbReference type="ARBA" id="ARBA00024893"/>
    </source>
</evidence>
<dbReference type="Pfam" id="PF00282">
    <property type="entry name" value="Pyridoxal_deC"/>
    <property type="match status" value="1"/>
</dbReference>
<feature type="compositionally biased region" description="Polar residues" evidence="9">
    <location>
        <begin position="253"/>
        <end position="268"/>
    </location>
</feature>
<proteinExistence type="inferred from homology"/>
<feature type="region of interest" description="Disordered" evidence="9">
    <location>
        <begin position="1091"/>
        <end position="1110"/>
    </location>
</feature>
<keyword evidence="11" id="KW-1185">Reference proteome</keyword>
<organism evidence="10 11">
    <name type="scientific">Hortaea werneckii EXF-2000</name>
    <dbReference type="NCBI Taxonomy" id="1157616"/>
    <lineage>
        <taxon>Eukaryota</taxon>
        <taxon>Fungi</taxon>
        <taxon>Dikarya</taxon>
        <taxon>Ascomycota</taxon>
        <taxon>Pezizomycotina</taxon>
        <taxon>Dothideomycetes</taxon>
        <taxon>Dothideomycetidae</taxon>
        <taxon>Mycosphaerellales</taxon>
        <taxon>Teratosphaeriaceae</taxon>
        <taxon>Hortaea</taxon>
    </lineage>
</organism>
<reference evidence="10 11" key="1">
    <citation type="submission" date="2017-01" db="EMBL/GenBank/DDBJ databases">
        <title>The recent genome duplication of the halophilic yeast Hortaea werneckii: insights from long-read sequencing.</title>
        <authorList>
            <person name="Sinha S."/>
            <person name="Flibotte S."/>
            <person name="Neira M."/>
            <person name="Lenassi M."/>
            <person name="Gostincar C."/>
            <person name="Stajich J.E."/>
            <person name="Nislow C.E."/>
        </authorList>
    </citation>
    <scope>NUCLEOTIDE SEQUENCE [LARGE SCALE GENOMIC DNA]</scope>
    <source>
        <strain evidence="10 11">EXF-2000</strain>
    </source>
</reference>
<evidence type="ECO:0000256" key="4">
    <source>
        <dbReference type="ARBA" id="ARBA00022793"/>
    </source>
</evidence>
<feature type="region of interest" description="Disordered" evidence="9">
    <location>
        <begin position="476"/>
        <end position="501"/>
    </location>
</feature>
<evidence type="ECO:0000313" key="10">
    <source>
        <dbReference type="EMBL" id="OTA40038.1"/>
    </source>
</evidence>
<dbReference type="GO" id="GO:0003723">
    <property type="term" value="F:RNA binding"/>
    <property type="evidence" value="ECO:0007669"/>
    <property type="project" value="InterPro"/>
</dbReference>
<keyword evidence="4" id="KW-0210">Decarboxylase</keyword>
<feature type="compositionally biased region" description="Basic residues" evidence="9">
    <location>
        <begin position="7"/>
        <end position="16"/>
    </location>
</feature>
<dbReference type="Gene3D" id="3.40.640.10">
    <property type="entry name" value="Type I PLP-dependent aspartate aminotransferase-like (Major domain)"/>
    <property type="match status" value="1"/>
</dbReference>
<evidence type="ECO:0000256" key="6">
    <source>
        <dbReference type="ARBA" id="ARBA00023239"/>
    </source>
</evidence>
<evidence type="ECO:0008006" key="12">
    <source>
        <dbReference type="Google" id="ProtNLM"/>
    </source>
</evidence>
<dbReference type="InterPro" id="IPR015421">
    <property type="entry name" value="PyrdxlP-dep_Trfase_major"/>
</dbReference>
<gene>
    <name evidence="10" type="ORF">BTJ68_00165</name>
</gene>
<dbReference type="InterPro" id="IPR015424">
    <property type="entry name" value="PyrdxlP-dep_Trfase"/>
</dbReference>
<evidence type="ECO:0000256" key="8">
    <source>
        <dbReference type="PIRSR" id="PIRSR602129-50"/>
    </source>
</evidence>
<feature type="compositionally biased region" description="Gly residues" evidence="9">
    <location>
        <begin position="701"/>
        <end position="713"/>
    </location>
</feature>
<dbReference type="PANTHER" id="PTHR45677">
    <property type="entry name" value="GLUTAMATE DECARBOXYLASE-RELATED"/>
    <property type="match status" value="1"/>
</dbReference>
<feature type="modified residue" description="N6-(pyridoxal phosphate)lysine" evidence="8">
    <location>
        <position position="1051"/>
    </location>
</feature>
<feature type="region of interest" description="Disordered" evidence="9">
    <location>
        <begin position="692"/>
        <end position="746"/>
    </location>
</feature>
<comment type="similarity">
    <text evidence="2">Belongs to the group II decarboxylase family.</text>
</comment>
<keyword evidence="5 8" id="KW-0663">Pyridoxal phosphate</keyword>
<dbReference type="PANTHER" id="PTHR45677:SF8">
    <property type="entry name" value="CYSTEINE SULFINIC ACID DECARBOXYLASE"/>
    <property type="match status" value="1"/>
</dbReference>
<comment type="caution">
    <text evidence="10">The sequence shown here is derived from an EMBL/GenBank/DDBJ whole genome shotgun (WGS) entry which is preliminary data.</text>
</comment>
<comment type="cofactor">
    <cofactor evidence="1 8">
        <name>pyridoxal 5'-phosphate</name>
        <dbReference type="ChEBI" id="CHEBI:597326"/>
    </cofactor>
</comment>
<accession>A0A1Z5TVQ3</accession>
<dbReference type="GO" id="GO:0030170">
    <property type="term" value="F:pyridoxal phosphate binding"/>
    <property type="evidence" value="ECO:0007669"/>
    <property type="project" value="InterPro"/>
</dbReference>
<feature type="compositionally biased region" description="Polar residues" evidence="9">
    <location>
        <begin position="487"/>
        <end position="501"/>
    </location>
</feature>
<sequence>MPQENKKRGRRMNKRKHTEDEDPVLEEEASKRHKSQDGEPQEADFLPLQTQDESLDHAYLPMERAFFGMLDDEEQEYFKRADEMLELNSFGAPDERDLFLANVYKEAEGKELKIAQSQSCSRLMERLIQLSNPAQLKQLFQAFNGNFIHLVSHRFASHCCEALFLRAAPAVTQELLAPTPQQDAASADTIYVSMENLFLHTLAELEGSVGFLMTDQYASHVLRVLLLVLAGEPIDQESTKTLLQSRRKEGVTVQGSESAQTSEKSRTVPQSFSEGLKQLIAESVAGLDTDKLRALATHPNANPTLQLLLKLELTHFGKQRGKDETSIVRKLLPDDPITAENGSGSFINGLVYDAVGSHLVEQIVRYAPAKMFKSLNKQYFKEKLASLARNEVAGYVVCRVLERMGKDDLYEAHEAIIPTVPSLLERNRTLVVRTLIERCAIRDVDTQAIAAQIASTFRGTEVFNIKGFLKFESKAETNDENRETPHDSVQSGADDQASEFSRPNQSTKVHFNLLAQAMLLVPGALSGLVLDSIVALEQDALVQMAKDHIVSRTVQVALTTKNASIIERRKLVQRFFGCIGDMSVDKAASHVVDCIWEGTHGLAFIRERIAEELAENEATLRDSSHGRAVWKNWKMDLYKRKRHEWVRQSKIKASNDGFQSFSELEQNKEEGGQRGGGGGAGAGKTPLQLARERHAAKRAGRGGSGAGRGGGRPGSRHATGKSWTMATNGTSLSNGQQKPLQRADEAEDLLSSVKELVIPFIRAADEDAATKAEGHGLQQPGQGPRSVLVEHHPPKKLRQLIDLSLPAQGQGKDGVMQMVHDVLRYSVNTWDQGFLDKLYAATTPVGLAADLLLSSLNTNLHVYQVSPALTVIEKQTSKALAKMFGLTGVYSGGVSQPGGSAANQSSIVIARNNMFPETKSDGYGGRRFVLFTSAHGHYSLEKAAQMFGFGSNAVRTVPVDERGCMQPKELDAMIDESKSKGETPFYVNATAGTTVLGSYDPLEAISKVCKKHGLWLHVDGSWGSPVVFSEKHRHKVQGTELADSIALCPHKMIGIPVTCSFLLGRDMRQFHKGMTLPAGYLFHTNDEDEPANGVDNSALNSEAPDAHPDKEEQNIKEVWDLADLTPQCGRRGDSLKLALTWIYYGTAGIGAYIDNGFESAAHLASLVASNPKFSLVSENPPPCLQVCFYFNKQSGVGNRNRNSQITEEITKALLPKGFMTDYAPGDDGKFFRVVINGQTTKATVEGLVRAIELAGEGVKV</sequence>
<dbReference type="Gene3D" id="1.25.10.10">
    <property type="entry name" value="Leucine-rich Repeat Variant"/>
    <property type="match status" value="3"/>
</dbReference>
<evidence type="ECO:0000256" key="3">
    <source>
        <dbReference type="ARBA" id="ARBA00022737"/>
    </source>
</evidence>
<name>A0A1Z5TVQ3_HORWE</name>
<dbReference type="Proteomes" id="UP000194280">
    <property type="component" value="Unassembled WGS sequence"/>
</dbReference>
<dbReference type="AlphaFoldDB" id="A0A1Z5TVQ3"/>
<dbReference type="Pfam" id="PF22493">
    <property type="entry name" value="PUF_NOP9"/>
    <property type="match status" value="1"/>
</dbReference>
<dbReference type="SMART" id="SM00025">
    <property type="entry name" value="Pumilio"/>
    <property type="match status" value="7"/>
</dbReference>
<dbReference type="InterPro" id="IPR016024">
    <property type="entry name" value="ARM-type_fold"/>
</dbReference>
<dbReference type="InterPro" id="IPR002129">
    <property type="entry name" value="PyrdxlP-dep_de-COase"/>
</dbReference>
<feature type="compositionally biased region" description="Polar residues" evidence="9">
    <location>
        <begin position="721"/>
        <end position="739"/>
    </location>
</feature>
<dbReference type="InParanoid" id="A0A1Z5TVQ3"/>
<dbReference type="InterPro" id="IPR021115">
    <property type="entry name" value="Pyridoxal-P_BS"/>
</dbReference>
<dbReference type="FunCoup" id="A0A1Z5TVQ3">
    <property type="interactions" value="1607"/>
</dbReference>
<dbReference type="STRING" id="1157616.A0A1Z5TVQ3"/>
<feature type="region of interest" description="Disordered" evidence="9">
    <location>
        <begin position="241"/>
        <end position="268"/>
    </location>
</feature>
<protein>
    <recommendedName>
        <fullName evidence="12">PUM-HD domain-containing protein</fullName>
    </recommendedName>
</protein>
<dbReference type="OrthoDB" id="392571at2759"/>
<dbReference type="SUPFAM" id="SSF53383">
    <property type="entry name" value="PLP-dependent transferases"/>
    <property type="match status" value="1"/>
</dbReference>
<evidence type="ECO:0000256" key="1">
    <source>
        <dbReference type="ARBA" id="ARBA00001933"/>
    </source>
</evidence>
<keyword evidence="3" id="KW-0677">Repeat</keyword>
<dbReference type="GO" id="GO:0005737">
    <property type="term" value="C:cytoplasm"/>
    <property type="evidence" value="ECO:0007669"/>
    <property type="project" value="TreeGrafter"/>
</dbReference>
<dbReference type="SUPFAM" id="SSF48371">
    <property type="entry name" value="ARM repeat"/>
    <property type="match status" value="1"/>
</dbReference>
<evidence type="ECO:0000313" key="11">
    <source>
        <dbReference type="Proteomes" id="UP000194280"/>
    </source>
</evidence>
<dbReference type="InterPro" id="IPR001313">
    <property type="entry name" value="Pumilio_RNA-bd_rpt"/>
</dbReference>
<dbReference type="PROSITE" id="PS00392">
    <property type="entry name" value="DDC_GAD_HDC_YDC"/>
    <property type="match status" value="1"/>
</dbReference>